<dbReference type="Proteomes" id="UP000199024">
    <property type="component" value="Unassembled WGS sequence"/>
</dbReference>
<sequence length="140" mass="14812">MANRYGEAALMAVRMETYGKQITPGERWAQATKTLYPTSEKAQRKTAPKGAFLGLCDAGLVKGIPAGKYGATRDNANYAIAASALLVAGTHTSVSSLWAAVTNGDGTEHQSQMDVVMALWKNGLIVKPATTPKVTPDSKE</sequence>
<organism evidence="1 2">
    <name type="scientific">Granulicella pectinivorans</name>
    <dbReference type="NCBI Taxonomy" id="474950"/>
    <lineage>
        <taxon>Bacteria</taxon>
        <taxon>Pseudomonadati</taxon>
        <taxon>Acidobacteriota</taxon>
        <taxon>Terriglobia</taxon>
        <taxon>Terriglobales</taxon>
        <taxon>Acidobacteriaceae</taxon>
        <taxon>Granulicella</taxon>
    </lineage>
</organism>
<dbReference type="STRING" id="474950.SAMN05421771_4064"/>
<dbReference type="OrthoDB" id="5586840at2"/>
<dbReference type="InterPro" id="IPR053917">
    <property type="entry name" value="DUF6979"/>
</dbReference>
<protein>
    <submittedName>
        <fullName evidence="1">Uncharacterized protein</fullName>
    </submittedName>
</protein>
<dbReference type="RefSeq" id="WP_089843248.1">
    <property type="nucleotide sequence ID" value="NZ_FOZL01000002.1"/>
</dbReference>
<gene>
    <name evidence="1" type="ORF">SAMN05421771_4064</name>
</gene>
<dbReference type="EMBL" id="FOZL01000002">
    <property type="protein sequence ID" value="SFS21157.1"/>
    <property type="molecule type" value="Genomic_DNA"/>
</dbReference>
<keyword evidence="2" id="KW-1185">Reference proteome</keyword>
<name>A0A1I6MZU3_9BACT</name>
<proteinExistence type="predicted"/>
<reference evidence="1 2" key="1">
    <citation type="submission" date="2016-10" db="EMBL/GenBank/DDBJ databases">
        <authorList>
            <person name="de Groot N.N."/>
        </authorList>
    </citation>
    <scope>NUCLEOTIDE SEQUENCE [LARGE SCALE GENOMIC DNA]</scope>
    <source>
        <strain evidence="1 2">DSM 21001</strain>
    </source>
</reference>
<accession>A0A1I6MZU3</accession>
<evidence type="ECO:0000313" key="1">
    <source>
        <dbReference type="EMBL" id="SFS21157.1"/>
    </source>
</evidence>
<dbReference type="AlphaFoldDB" id="A0A1I6MZU3"/>
<dbReference type="Pfam" id="PF22399">
    <property type="entry name" value="DUF6979"/>
    <property type="match status" value="1"/>
</dbReference>
<evidence type="ECO:0000313" key="2">
    <source>
        <dbReference type="Proteomes" id="UP000199024"/>
    </source>
</evidence>